<dbReference type="Proteomes" id="UP001303211">
    <property type="component" value="Chromosome"/>
</dbReference>
<keyword evidence="3" id="KW-1185">Reference proteome</keyword>
<dbReference type="EMBL" id="CP136921">
    <property type="protein sequence ID" value="WOO32720.1"/>
    <property type="molecule type" value="Genomic_DNA"/>
</dbReference>
<keyword evidence="1" id="KW-0732">Signal</keyword>
<feature type="chain" id="PRO_5045073079" evidence="1">
    <location>
        <begin position="28"/>
        <end position="133"/>
    </location>
</feature>
<accession>A0ABZ0J5E2</accession>
<organism evidence="2 3">
    <name type="scientific">Diaphorobacter limosus</name>
    <dbReference type="NCBI Taxonomy" id="3036128"/>
    <lineage>
        <taxon>Bacteria</taxon>
        <taxon>Pseudomonadati</taxon>
        <taxon>Pseudomonadota</taxon>
        <taxon>Betaproteobacteria</taxon>
        <taxon>Burkholderiales</taxon>
        <taxon>Comamonadaceae</taxon>
        <taxon>Diaphorobacter</taxon>
    </lineage>
</organism>
<reference evidence="2 3" key="1">
    <citation type="submission" date="2023-03" db="EMBL/GenBank/DDBJ databases">
        <title>Diaphorobacter basophil sp. nov., isolated from a sewage-treatment plant.</title>
        <authorList>
            <person name="Yang K."/>
        </authorList>
    </citation>
    <scope>NUCLEOTIDE SEQUENCE [LARGE SCALE GENOMIC DNA]</scope>
    <source>
        <strain evidence="2 3">Y-1</strain>
    </source>
</reference>
<dbReference type="RefSeq" id="WP_317702140.1">
    <property type="nucleotide sequence ID" value="NZ_CP136921.1"/>
</dbReference>
<gene>
    <name evidence="2" type="ORF">P4826_00900</name>
</gene>
<sequence length="133" mass="13656">MNRSTTRAALAALALALATATALPAHAHGDGHSHTPHHGGVVTEVGDMDYELVAQPERITLHLRDHGKPAKTEGASARLTLLSGSDKTEATLTPAAAGTLEAKGQFKVAPGTKVVALVTLPGKKAANVRFAVK</sequence>
<evidence type="ECO:0000313" key="3">
    <source>
        <dbReference type="Proteomes" id="UP001303211"/>
    </source>
</evidence>
<evidence type="ECO:0000256" key="1">
    <source>
        <dbReference type="SAM" id="SignalP"/>
    </source>
</evidence>
<evidence type="ECO:0000313" key="2">
    <source>
        <dbReference type="EMBL" id="WOO32720.1"/>
    </source>
</evidence>
<feature type="signal peptide" evidence="1">
    <location>
        <begin position="1"/>
        <end position="27"/>
    </location>
</feature>
<protein>
    <submittedName>
        <fullName evidence="2">Uncharacterized protein</fullName>
    </submittedName>
</protein>
<name>A0ABZ0J5E2_9BURK</name>
<proteinExistence type="predicted"/>